<protein>
    <recommendedName>
        <fullName evidence="4">DUF2975 domain-containing protein</fullName>
    </recommendedName>
</protein>
<dbReference type="Proteomes" id="UP001596226">
    <property type="component" value="Unassembled WGS sequence"/>
</dbReference>
<proteinExistence type="predicted"/>
<evidence type="ECO:0000256" key="1">
    <source>
        <dbReference type="SAM" id="Phobius"/>
    </source>
</evidence>
<keyword evidence="1" id="KW-1133">Transmembrane helix</keyword>
<organism evidence="2 3">
    <name type="scientific">Micromonospora vulcania</name>
    <dbReference type="NCBI Taxonomy" id="1441873"/>
    <lineage>
        <taxon>Bacteria</taxon>
        <taxon>Bacillati</taxon>
        <taxon>Actinomycetota</taxon>
        <taxon>Actinomycetes</taxon>
        <taxon>Micromonosporales</taxon>
        <taxon>Micromonosporaceae</taxon>
        <taxon>Micromonospora</taxon>
    </lineage>
</organism>
<feature type="transmembrane region" description="Helical" evidence="1">
    <location>
        <begin position="152"/>
        <end position="170"/>
    </location>
</feature>
<name>A0ABW1HGP1_9ACTN</name>
<keyword evidence="1" id="KW-0812">Transmembrane</keyword>
<dbReference type="RefSeq" id="WP_377516293.1">
    <property type="nucleotide sequence ID" value="NZ_JBHSQS010000044.1"/>
</dbReference>
<reference evidence="3" key="1">
    <citation type="journal article" date="2019" name="Int. J. Syst. Evol. Microbiol.">
        <title>The Global Catalogue of Microorganisms (GCM) 10K type strain sequencing project: providing services to taxonomists for standard genome sequencing and annotation.</title>
        <authorList>
            <consortium name="The Broad Institute Genomics Platform"/>
            <consortium name="The Broad Institute Genome Sequencing Center for Infectious Disease"/>
            <person name="Wu L."/>
            <person name="Ma J."/>
        </authorList>
    </citation>
    <scope>NUCLEOTIDE SEQUENCE [LARGE SCALE GENOMIC DNA]</scope>
    <source>
        <strain evidence="3">CGMCC 4.7144</strain>
    </source>
</reference>
<feature type="transmembrane region" description="Helical" evidence="1">
    <location>
        <begin position="76"/>
        <end position="94"/>
    </location>
</feature>
<evidence type="ECO:0008006" key="4">
    <source>
        <dbReference type="Google" id="ProtNLM"/>
    </source>
</evidence>
<dbReference type="EMBL" id="JBHSQS010000044">
    <property type="protein sequence ID" value="MFC5927871.1"/>
    <property type="molecule type" value="Genomic_DNA"/>
</dbReference>
<accession>A0ABW1HGP1</accession>
<sequence>MTESRRGLRAAARLAVLALILWAIVDVLRTVTAVGYYEHRIEIATHGNVDVVPAWLAYLIVSELTPRGELTATGDVLWILGALVAAGAFSTWLYRARRIAGDATEWAADWAMGRWWLGVLGTASLYLLGWLYRAVTAHGSPLHGTALDTRTVAYPLWAAGTVLVLVTVVLSTRVVRRVTNAQDGFGPQT</sequence>
<evidence type="ECO:0000313" key="3">
    <source>
        <dbReference type="Proteomes" id="UP001596226"/>
    </source>
</evidence>
<keyword evidence="3" id="KW-1185">Reference proteome</keyword>
<gene>
    <name evidence="2" type="ORF">ACFQGL_31450</name>
</gene>
<keyword evidence="1" id="KW-0472">Membrane</keyword>
<comment type="caution">
    <text evidence="2">The sequence shown here is derived from an EMBL/GenBank/DDBJ whole genome shotgun (WGS) entry which is preliminary data.</text>
</comment>
<feature type="transmembrane region" description="Helical" evidence="1">
    <location>
        <begin position="115"/>
        <end position="132"/>
    </location>
</feature>
<evidence type="ECO:0000313" key="2">
    <source>
        <dbReference type="EMBL" id="MFC5927871.1"/>
    </source>
</evidence>